<feature type="region of interest" description="Disordered" evidence="1">
    <location>
        <begin position="1"/>
        <end position="40"/>
    </location>
</feature>
<protein>
    <submittedName>
        <fullName evidence="2">Uncharacterized protein</fullName>
    </submittedName>
</protein>
<proteinExistence type="predicted"/>
<dbReference type="AlphaFoldDB" id="A0A5K3EW06"/>
<feature type="compositionally biased region" description="Polar residues" evidence="1">
    <location>
        <begin position="19"/>
        <end position="34"/>
    </location>
</feature>
<evidence type="ECO:0000256" key="1">
    <source>
        <dbReference type="SAM" id="MobiDB-lite"/>
    </source>
</evidence>
<dbReference type="WBParaSite" id="MCU_003442-RA">
    <property type="protein sequence ID" value="MCU_003442-RA"/>
    <property type="gene ID" value="MCU_003442"/>
</dbReference>
<accession>A0A5K3EW06</accession>
<reference evidence="2" key="1">
    <citation type="submission" date="2019-11" db="UniProtKB">
        <authorList>
            <consortium name="WormBaseParasite"/>
        </authorList>
    </citation>
    <scope>IDENTIFICATION</scope>
</reference>
<sequence length="93" mass="9846">MTDRSISTKTRDPQPPSTSIPSPVTCLATATSPKRTPKAKFDRNCCIHPSTSSEVVIEPHFDSDPVPTDSSELTALSVITTSVASSSDTSLPE</sequence>
<evidence type="ECO:0000313" key="2">
    <source>
        <dbReference type="WBParaSite" id="MCU_003442-RA"/>
    </source>
</evidence>
<organism evidence="2">
    <name type="scientific">Mesocestoides corti</name>
    <name type="common">Flatworm</name>
    <dbReference type="NCBI Taxonomy" id="53468"/>
    <lineage>
        <taxon>Eukaryota</taxon>
        <taxon>Metazoa</taxon>
        <taxon>Spiralia</taxon>
        <taxon>Lophotrochozoa</taxon>
        <taxon>Platyhelminthes</taxon>
        <taxon>Cestoda</taxon>
        <taxon>Eucestoda</taxon>
        <taxon>Cyclophyllidea</taxon>
        <taxon>Mesocestoididae</taxon>
        <taxon>Mesocestoides</taxon>
    </lineage>
</organism>
<name>A0A5K3EW06_MESCO</name>